<accession>A0A0C5BVA0</accession>
<dbReference type="InterPro" id="IPR037143">
    <property type="entry name" value="4-PPantetheinyl_Trfase_dom_sf"/>
</dbReference>
<feature type="domain" description="4'-phosphopantetheinyl transferase N-terminal" evidence="5">
    <location>
        <begin position="55"/>
        <end position="138"/>
    </location>
</feature>
<evidence type="ECO:0000256" key="2">
    <source>
        <dbReference type="ARBA" id="ARBA00022679"/>
    </source>
</evidence>
<dbReference type="GO" id="GO:0008897">
    <property type="term" value="F:holo-[acyl-carrier-protein] synthase activity"/>
    <property type="evidence" value="ECO:0007669"/>
    <property type="project" value="UniProtKB-EC"/>
</dbReference>
<dbReference type="PANTHER" id="PTHR12215">
    <property type="entry name" value="PHOSPHOPANTETHEINE TRANSFERASE"/>
    <property type="match status" value="1"/>
</dbReference>
<dbReference type="GO" id="GO:0000287">
    <property type="term" value="F:magnesium ion binding"/>
    <property type="evidence" value="ECO:0007669"/>
    <property type="project" value="InterPro"/>
</dbReference>
<evidence type="ECO:0000313" key="6">
    <source>
        <dbReference type="EMBL" id="AJN00638.1"/>
    </source>
</evidence>
<dbReference type="SUPFAM" id="SSF56214">
    <property type="entry name" value="4'-phosphopantetheinyl transferase"/>
    <property type="match status" value="2"/>
</dbReference>
<dbReference type="GO" id="GO:0005829">
    <property type="term" value="C:cytosol"/>
    <property type="evidence" value="ECO:0007669"/>
    <property type="project" value="TreeGrafter"/>
</dbReference>
<evidence type="ECO:0000259" key="4">
    <source>
        <dbReference type="Pfam" id="PF01648"/>
    </source>
</evidence>
<evidence type="ECO:0000259" key="5">
    <source>
        <dbReference type="Pfam" id="PF22624"/>
    </source>
</evidence>
<dbReference type="AlphaFoldDB" id="A0A0C5BVA0"/>
<dbReference type="GO" id="GO:0019878">
    <property type="term" value="P:lysine biosynthetic process via aminoadipic acid"/>
    <property type="evidence" value="ECO:0007669"/>
    <property type="project" value="TreeGrafter"/>
</dbReference>
<feature type="compositionally biased region" description="Polar residues" evidence="3">
    <location>
        <begin position="1"/>
        <end position="24"/>
    </location>
</feature>
<feature type="domain" description="4'-phosphopantetheinyl transferase" evidence="4">
    <location>
        <begin position="162"/>
        <end position="269"/>
    </location>
</feature>
<sequence length="448" mass="50634">MTSNQINQSESEADTLQNRPNSEDVNPMLKGFPTLARWYIDMREWEANGLDLPLLYALRPAEQQAVKRYHFAADRRMSLASNLLKYLYVHHACGVPWKDIIISRTAMPQNRPYYETNSSTRIEFNVSHQASLTILAGTIAPTQEQLQNVPAPDLPEEDFPQLGIDITCINERRNKNPTTIHDLVEFISIFSEVFSPTELATMKSPKEVLLQARRLGHAPSHIPVGKTAAGEEIHNEQTIIQFGLRLFYSYWALKEAYLKMTGEALLAPWVKTLEFQNVFPPKPLDPLPASKPYGLASNTDKENSNSENYNYIPTSPQNWGPVYPHVIVTREGKKLENVRLQLQAFETDYIVATAALGPYIGPIPLASQNAALHHLPGFINESNSEEHQTDTERRKRISISSKRVVGDIDPWNHIPNAIIDPWLPIQEVDIELDIRACAEGRCAHSSRS</sequence>
<keyword evidence="2" id="KW-0808">Transferase</keyword>
<name>A0A0C5BVA0_PENPX</name>
<dbReference type="EMBL" id="KP233470">
    <property type="protein sequence ID" value="AJN00638.1"/>
    <property type="molecule type" value="Genomic_DNA"/>
</dbReference>
<evidence type="ECO:0000256" key="1">
    <source>
        <dbReference type="ARBA" id="ARBA00013172"/>
    </source>
</evidence>
<dbReference type="InterPro" id="IPR008278">
    <property type="entry name" value="4-PPantetheinyl_Trfase_dom"/>
</dbReference>
<dbReference type="Pfam" id="PF01648">
    <property type="entry name" value="ACPS"/>
    <property type="match status" value="1"/>
</dbReference>
<organism evidence="6">
    <name type="scientific">Penicillium paxilli</name>
    <dbReference type="NCBI Taxonomy" id="70109"/>
    <lineage>
        <taxon>Eukaryota</taxon>
        <taxon>Fungi</taxon>
        <taxon>Dikarya</taxon>
        <taxon>Ascomycota</taxon>
        <taxon>Pezizomycotina</taxon>
        <taxon>Eurotiomycetes</taxon>
        <taxon>Eurotiomycetidae</taxon>
        <taxon>Eurotiales</taxon>
        <taxon>Aspergillaceae</taxon>
        <taxon>Penicillium</taxon>
    </lineage>
</organism>
<dbReference type="PANTHER" id="PTHR12215:SF10">
    <property type="entry name" value="L-AMINOADIPATE-SEMIALDEHYDE DEHYDROGENASE-PHOSPHOPANTETHEINYL TRANSFERASE"/>
    <property type="match status" value="1"/>
</dbReference>
<proteinExistence type="predicted"/>
<dbReference type="Gene3D" id="3.90.470.20">
    <property type="entry name" value="4'-phosphopantetheinyl transferase domain"/>
    <property type="match status" value="2"/>
</dbReference>
<dbReference type="InterPro" id="IPR055066">
    <property type="entry name" value="AASDHPPT_N"/>
</dbReference>
<evidence type="ECO:0000256" key="3">
    <source>
        <dbReference type="SAM" id="MobiDB-lite"/>
    </source>
</evidence>
<dbReference type="Pfam" id="PF22624">
    <property type="entry name" value="AASDHPPT_N"/>
    <property type="match status" value="1"/>
</dbReference>
<reference evidence="6" key="1">
    <citation type="submission" date="2014-12" db="EMBL/GenBank/DDBJ databases">
        <title>Draft genome sequence of the filamentous fungus Penicillium paxilli (ATCC 26601).</title>
        <authorList>
            <person name="Berry D."/>
            <person name="Cox M.P."/>
            <person name="Scott B."/>
        </authorList>
    </citation>
    <scope>NUCLEOTIDE SEQUENCE</scope>
    <source>
        <strain evidence="6">ATCC 26601</strain>
    </source>
</reference>
<protein>
    <recommendedName>
        <fullName evidence="1">holo-[acyl-carrier-protein] synthase</fullName>
        <ecNumber evidence="1">2.7.8.7</ecNumber>
    </recommendedName>
</protein>
<feature type="region of interest" description="Disordered" evidence="3">
    <location>
        <begin position="1"/>
        <end position="27"/>
    </location>
</feature>
<gene>
    <name evidence="6" type="primary">4PPT</name>
</gene>
<dbReference type="InterPro" id="IPR050559">
    <property type="entry name" value="P-Pant_transferase_sf"/>
</dbReference>
<dbReference type="EC" id="2.7.8.7" evidence="1"/>